<protein>
    <submittedName>
        <fullName evidence="2">Alpha/beta hydrolase</fullName>
    </submittedName>
</protein>
<sequence length="242" mass="26220">MLATLLGGRAYAEKFGDGEPQVVALHGWARNRSDWATTLDGMDALAVDLPGFGATPTPPSGWSTSEYAGWLAQILGDLDRPVLVGHSFGGRLAIQLAAARPDLVRGLVLTGVPFFRGRTHSRPPLGFRMARSAHANGLITDETMEKYRHKYGSPDYRATSGHMRDVLVKAVNEEYAVQLDTIARSGVPVRLVWGEADEVSPLWMAQRAAQILDAPFVVVPNSEHLIDARISASLRAAIESLP</sequence>
<dbReference type="Proteomes" id="UP000271573">
    <property type="component" value="Chromosome"/>
</dbReference>
<dbReference type="KEGG" id="nbe:Back2_24660"/>
<evidence type="ECO:0000313" key="2">
    <source>
        <dbReference type="EMBL" id="BBH18179.1"/>
    </source>
</evidence>
<dbReference type="EMBL" id="AP019307">
    <property type="protein sequence ID" value="BBH18179.1"/>
    <property type="molecule type" value="Genomic_DNA"/>
</dbReference>
<keyword evidence="2" id="KW-0378">Hydrolase</keyword>
<dbReference type="SUPFAM" id="SSF53474">
    <property type="entry name" value="alpha/beta-Hydrolases"/>
    <property type="match status" value="1"/>
</dbReference>
<name>A0A3G9J5A6_9ACTN</name>
<reference evidence="2 3" key="1">
    <citation type="submission" date="2018-11" db="EMBL/GenBank/DDBJ databases">
        <title>Complete genome sequence of Nocardioides baekrokdamisoli strain KCTC 39748.</title>
        <authorList>
            <person name="Kang S.W."/>
            <person name="Lee K.C."/>
            <person name="Kim K.K."/>
            <person name="Kim J.S."/>
            <person name="Kim D.S."/>
            <person name="Ko S.H."/>
            <person name="Yang S.H."/>
            <person name="Shin Y.K."/>
            <person name="Lee J.S."/>
        </authorList>
    </citation>
    <scope>NUCLEOTIDE SEQUENCE [LARGE SCALE GENOMIC DNA]</scope>
    <source>
        <strain evidence="2 3">KCTC 39748</strain>
    </source>
</reference>
<gene>
    <name evidence="2" type="ORF">Back2_24660</name>
</gene>
<dbReference type="AlphaFoldDB" id="A0A3G9J5A6"/>
<dbReference type="RefSeq" id="WP_164512586.1">
    <property type="nucleotide sequence ID" value="NZ_AP019307.1"/>
</dbReference>
<dbReference type="Gene3D" id="3.40.50.1820">
    <property type="entry name" value="alpha/beta hydrolase"/>
    <property type="match status" value="1"/>
</dbReference>
<dbReference type="InterPro" id="IPR029058">
    <property type="entry name" value="AB_hydrolase_fold"/>
</dbReference>
<evidence type="ECO:0000313" key="3">
    <source>
        <dbReference type="Proteomes" id="UP000271573"/>
    </source>
</evidence>
<dbReference type="GO" id="GO:0016787">
    <property type="term" value="F:hydrolase activity"/>
    <property type="evidence" value="ECO:0007669"/>
    <property type="project" value="UniProtKB-KW"/>
</dbReference>
<proteinExistence type="predicted"/>
<organism evidence="2 3">
    <name type="scientific">Nocardioides baekrokdamisoli</name>
    <dbReference type="NCBI Taxonomy" id="1804624"/>
    <lineage>
        <taxon>Bacteria</taxon>
        <taxon>Bacillati</taxon>
        <taxon>Actinomycetota</taxon>
        <taxon>Actinomycetes</taxon>
        <taxon>Propionibacteriales</taxon>
        <taxon>Nocardioidaceae</taxon>
        <taxon>Nocardioides</taxon>
    </lineage>
</organism>
<dbReference type="InterPro" id="IPR050266">
    <property type="entry name" value="AB_hydrolase_sf"/>
</dbReference>
<dbReference type="PANTHER" id="PTHR43798:SF33">
    <property type="entry name" value="HYDROLASE, PUTATIVE (AFU_ORTHOLOGUE AFUA_2G14860)-RELATED"/>
    <property type="match status" value="1"/>
</dbReference>
<keyword evidence="3" id="KW-1185">Reference proteome</keyword>
<accession>A0A3G9J5A6</accession>
<dbReference type="PANTHER" id="PTHR43798">
    <property type="entry name" value="MONOACYLGLYCEROL LIPASE"/>
    <property type="match status" value="1"/>
</dbReference>
<feature type="domain" description="AB hydrolase-1" evidence="1">
    <location>
        <begin position="22"/>
        <end position="225"/>
    </location>
</feature>
<dbReference type="PRINTS" id="PR00111">
    <property type="entry name" value="ABHYDROLASE"/>
</dbReference>
<evidence type="ECO:0000259" key="1">
    <source>
        <dbReference type="Pfam" id="PF12697"/>
    </source>
</evidence>
<dbReference type="InterPro" id="IPR000073">
    <property type="entry name" value="AB_hydrolase_1"/>
</dbReference>
<dbReference type="GO" id="GO:0016020">
    <property type="term" value="C:membrane"/>
    <property type="evidence" value="ECO:0007669"/>
    <property type="project" value="TreeGrafter"/>
</dbReference>
<dbReference type="Pfam" id="PF12697">
    <property type="entry name" value="Abhydrolase_6"/>
    <property type="match status" value="1"/>
</dbReference>